<keyword evidence="2" id="KW-0503">Monooxygenase</keyword>
<evidence type="ECO:0000313" key="3">
    <source>
        <dbReference type="Proteomes" id="UP000240883"/>
    </source>
</evidence>
<dbReference type="PROSITE" id="PS51725">
    <property type="entry name" value="ABM"/>
    <property type="match status" value="1"/>
</dbReference>
<feature type="domain" description="ABM" evidence="1">
    <location>
        <begin position="5"/>
        <end position="97"/>
    </location>
</feature>
<keyword evidence="3" id="KW-1185">Reference proteome</keyword>
<gene>
    <name evidence="2" type="ORF">BS50DRAFT_614511</name>
</gene>
<dbReference type="EMBL" id="KZ678155">
    <property type="protein sequence ID" value="PSN59499.1"/>
    <property type="molecule type" value="Genomic_DNA"/>
</dbReference>
<dbReference type="Proteomes" id="UP000240883">
    <property type="component" value="Unassembled WGS sequence"/>
</dbReference>
<proteinExistence type="predicted"/>
<dbReference type="InterPro" id="IPR011008">
    <property type="entry name" value="Dimeric_a/b-barrel"/>
</dbReference>
<dbReference type="GO" id="GO:0004497">
    <property type="term" value="F:monooxygenase activity"/>
    <property type="evidence" value="ECO:0007669"/>
    <property type="project" value="UniProtKB-KW"/>
</dbReference>
<accession>A0A2T2N2A2</accession>
<name>A0A2T2N2A2_CORCC</name>
<evidence type="ECO:0000313" key="2">
    <source>
        <dbReference type="EMBL" id="PSN59499.1"/>
    </source>
</evidence>
<dbReference type="OrthoDB" id="10011777at2759"/>
<reference evidence="2 3" key="1">
    <citation type="journal article" date="2018" name="Front. Microbiol.">
        <title>Genome-Wide Analysis of Corynespora cassiicola Leaf Fall Disease Putative Effectors.</title>
        <authorList>
            <person name="Lopez D."/>
            <person name="Ribeiro S."/>
            <person name="Label P."/>
            <person name="Fumanal B."/>
            <person name="Venisse J.S."/>
            <person name="Kohler A."/>
            <person name="de Oliveira R.R."/>
            <person name="Labutti K."/>
            <person name="Lipzen A."/>
            <person name="Lail K."/>
            <person name="Bauer D."/>
            <person name="Ohm R.A."/>
            <person name="Barry K.W."/>
            <person name="Spatafora J."/>
            <person name="Grigoriev I.V."/>
            <person name="Martin F.M."/>
            <person name="Pujade-Renaud V."/>
        </authorList>
    </citation>
    <scope>NUCLEOTIDE SEQUENCE [LARGE SCALE GENOMIC DNA]</scope>
    <source>
        <strain evidence="2 3">Philippines</strain>
    </source>
</reference>
<dbReference type="SUPFAM" id="SSF54909">
    <property type="entry name" value="Dimeric alpha+beta barrel"/>
    <property type="match status" value="1"/>
</dbReference>
<sequence>MSSPIDIVAIITPKPGKADRVQELLTAAAASVKANEPGTLRYHLHRESKGDKPIFIMLETYKDQQALGAHAASSSFKEMGRTFKKEDLLAEPMRVHFTKEVGGYASKL</sequence>
<protein>
    <submittedName>
        <fullName evidence="2">Antibiotic biosynthesis monooxygenase-like protein</fullName>
    </submittedName>
</protein>
<evidence type="ECO:0000259" key="1">
    <source>
        <dbReference type="PROSITE" id="PS51725"/>
    </source>
</evidence>
<organism evidence="2 3">
    <name type="scientific">Corynespora cassiicola Philippines</name>
    <dbReference type="NCBI Taxonomy" id="1448308"/>
    <lineage>
        <taxon>Eukaryota</taxon>
        <taxon>Fungi</taxon>
        <taxon>Dikarya</taxon>
        <taxon>Ascomycota</taxon>
        <taxon>Pezizomycotina</taxon>
        <taxon>Dothideomycetes</taxon>
        <taxon>Pleosporomycetidae</taxon>
        <taxon>Pleosporales</taxon>
        <taxon>Corynesporascaceae</taxon>
        <taxon>Corynespora</taxon>
    </lineage>
</organism>
<dbReference type="PANTHER" id="PTHR40624:SF1">
    <property type="entry name" value="BIOSYNTHESIS MONOOXYGENASE, PUTATIVE (AFU_ORTHOLOGUE AFUA_1G12025)-RELATED"/>
    <property type="match status" value="1"/>
</dbReference>
<keyword evidence="2" id="KW-0560">Oxidoreductase</keyword>
<dbReference type="AlphaFoldDB" id="A0A2T2N2A2"/>
<dbReference type="Gene3D" id="3.30.70.100">
    <property type="match status" value="1"/>
</dbReference>
<dbReference type="Pfam" id="PF03992">
    <property type="entry name" value="ABM"/>
    <property type="match status" value="1"/>
</dbReference>
<dbReference type="InterPro" id="IPR007138">
    <property type="entry name" value="ABM_dom"/>
</dbReference>
<dbReference type="PANTHER" id="PTHR40624">
    <property type="entry name" value="BIOSYNTHESIS MONOOXYGENASE, PUTATIVE (AFU_ORTHOLOGUE AFUA_1G12025)-RELATED"/>
    <property type="match status" value="1"/>
</dbReference>